<dbReference type="PROSITE" id="PS51387">
    <property type="entry name" value="FAD_PCMH"/>
    <property type="match status" value="1"/>
</dbReference>
<comment type="cofactor">
    <cofactor evidence="1">
        <name>FAD</name>
        <dbReference type="ChEBI" id="CHEBI:57692"/>
    </cofactor>
</comment>
<dbReference type="PANTHER" id="PTHR42973">
    <property type="entry name" value="BINDING OXIDOREDUCTASE, PUTATIVE (AFU_ORTHOLOGUE AFUA_1G17690)-RELATED"/>
    <property type="match status" value="1"/>
</dbReference>
<dbReference type="InterPro" id="IPR016167">
    <property type="entry name" value="FAD-bd_PCMH_sub1"/>
</dbReference>
<dbReference type="Gene3D" id="3.40.462.20">
    <property type="match status" value="1"/>
</dbReference>
<dbReference type="Gene3D" id="3.30.43.10">
    <property type="entry name" value="Uridine Diphospho-n-acetylenolpyruvylglucosamine Reductase, domain 2"/>
    <property type="match status" value="1"/>
</dbReference>
<gene>
    <name evidence="7" type="ORF">G5C51_29260</name>
</gene>
<keyword evidence="8" id="KW-1185">Reference proteome</keyword>
<dbReference type="InterPro" id="IPR006094">
    <property type="entry name" value="Oxid_FAD_bind_N"/>
</dbReference>
<dbReference type="PANTHER" id="PTHR42973:SF39">
    <property type="entry name" value="FAD-BINDING PCMH-TYPE DOMAIN-CONTAINING PROTEIN"/>
    <property type="match status" value="1"/>
</dbReference>
<evidence type="ECO:0000256" key="1">
    <source>
        <dbReference type="ARBA" id="ARBA00001974"/>
    </source>
</evidence>
<feature type="domain" description="FAD-binding PCMH-type" evidence="6">
    <location>
        <begin position="34"/>
        <end position="202"/>
    </location>
</feature>
<dbReference type="InterPro" id="IPR016166">
    <property type="entry name" value="FAD-bd_PCMH"/>
</dbReference>
<dbReference type="InterPro" id="IPR036318">
    <property type="entry name" value="FAD-bd_PCMH-like_sf"/>
</dbReference>
<organism evidence="7 8">
    <name type="scientific">Streptomyces coryli</name>
    <dbReference type="NCBI Taxonomy" id="1128680"/>
    <lineage>
        <taxon>Bacteria</taxon>
        <taxon>Bacillati</taxon>
        <taxon>Actinomycetota</taxon>
        <taxon>Actinomycetes</taxon>
        <taxon>Kitasatosporales</taxon>
        <taxon>Streptomycetaceae</taxon>
        <taxon>Streptomyces</taxon>
    </lineage>
</organism>
<comment type="similarity">
    <text evidence="2">Belongs to the oxygen-dependent FAD-linked oxidoreductase family.</text>
</comment>
<comment type="caution">
    <text evidence="7">The sequence shown here is derived from an EMBL/GenBank/DDBJ whole genome shotgun (WGS) entry which is preliminary data.</text>
</comment>
<dbReference type="InterPro" id="IPR016169">
    <property type="entry name" value="FAD-bd_PCMH_sub2"/>
</dbReference>
<keyword evidence="3" id="KW-0285">Flavoprotein</keyword>
<sequence length="436" mass="45619">MKIHTDLRTAVRGRVLLPGDDGFEAATRPWNLAVDQPVPAFVEAADADDIAATVRCAARAGVPVTAQPSGHGAAPAVAGAILLRTARLDELHIDPAARTARVGAGVAWERVQAEAARHGLTGLPGSSPVVTVAGYTLGGGLSWFGRAYGWAADDVTAFDVVTAEGVRARVTAATDPDLFWALRGGGGDFALVTALEFALHPAPELYGGRRLWPARKASEVLDAFRRITTGAPRELTVWADLLNFPGAPPMVAIDATYLGAAAKARELLAPLDAIGDAISDTRGPLPLAELGSITAEPTTPGPGASRAELLTHLDDFAVKTLLAEPIDPLLSVQLRHVGGALSDPSDSPHGPQPEPYALYLFGVPDTDGTAVSIRTRQQDLVTALGSRVAGRKPFTFLAPGETPADAFTPASLARLRELKRDRDPQGVIRSNYPVLG</sequence>
<evidence type="ECO:0000256" key="5">
    <source>
        <dbReference type="ARBA" id="ARBA00023002"/>
    </source>
</evidence>
<dbReference type="Pfam" id="PF01565">
    <property type="entry name" value="FAD_binding_4"/>
    <property type="match status" value="1"/>
</dbReference>
<keyword evidence="5" id="KW-0560">Oxidoreductase</keyword>
<dbReference type="GO" id="GO:0071949">
    <property type="term" value="F:FAD binding"/>
    <property type="evidence" value="ECO:0007669"/>
    <property type="project" value="InterPro"/>
</dbReference>
<name>A0A6G4U6V6_9ACTN</name>
<reference evidence="7 8" key="1">
    <citation type="submission" date="2020-02" db="EMBL/GenBank/DDBJ databases">
        <title>Whole-genome analyses of novel actinobacteria.</title>
        <authorList>
            <person name="Sahin N."/>
        </authorList>
    </citation>
    <scope>NUCLEOTIDE SEQUENCE [LARGE SCALE GENOMIC DNA]</scope>
    <source>
        <strain evidence="7 8">A7024</strain>
    </source>
</reference>
<keyword evidence="4" id="KW-0274">FAD</keyword>
<evidence type="ECO:0000313" key="8">
    <source>
        <dbReference type="Proteomes" id="UP000481583"/>
    </source>
</evidence>
<evidence type="ECO:0000256" key="2">
    <source>
        <dbReference type="ARBA" id="ARBA00005466"/>
    </source>
</evidence>
<evidence type="ECO:0000259" key="6">
    <source>
        <dbReference type="PROSITE" id="PS51387"/>
    </source>
</evidence>
<evidence type="ECO:0000256" key="3">
    <source>
        <dbReference type="ARBA" id="ARBA00022630"/>
    </source>
</evidence>
<dbReference type="AlphaFoldDB" id="A0A6G4U6V6"/>
<dbReference type="GO" id="GO:0016491">
    <property type="term" value="F:oxidoreductase activity"/>
    <property type="evidence" value="ECO:0007669"/>
    <property type="project" value="UniProtKB-KW"/>
</dbReference>
<dbReference type="Proteomes" id="UP000481583">
    <property type="component" value="Unassembled WGS sequence"/>
</dbReference>
<proteinExistence type="inferred from homology"/>
<evidence type="ECO:0000313" key="7">
    <source>
        <dbReference type="EMBL" id="NGN67975.1"/>
    </source>
</evidence>
<dbReference type="InterPro" id="IPR050416">
    <property type="entry name" value="FAD-linked_Oxidoreductase"/>
</dbReference>
<accession>A0A6G4U6V6</accession>
<protein>
    <submittedName>
        <fullName evidence="7">FAD-binding oxidoreductase</fullName>
    </submittedName>
</protein>
<dbReference type="Gene3D" id="3.30.465.10">
    <property type="match status" value="1"/>
</dbReference>
<evidence type="ECO:0000256" key="4">
    <source>
        <dbReference type="ARBA" id="ARBA00022827"/>
    </source>
</evidence>
<dbReference type="SUPFAM" id="SSF56176">
    <property type="entry name" value="FAD-binding/transporter-associated domain-like"/>
    <property type="match status" value="1"/>
</dbReference>
<dbReference type="EMBL" id="JAAKZV010000174">
    <property type="protein sequence ID" value="NGN67975.1"/>
    <property type="molecule type" value="Genomic_DNA"/>
</dbReference>
<dbReference type="RefSeq" id="WP_165241488.1">
    <property type="nucleotide sequence ID" value="NZ_JAAKZV010000174.1"/>
</dbReference>